<feature type="transmembrane region" description="Helical" evidence="10">
    <location>
        <begin position="72"/>
        <end position="96"/>
    </location>
</feature>
<dbReference type="NCBIfam" id="TIGR00967">
    <property type="entry name" value="3a0501s007"/>
    <property type="match status" value="1"/>
</dbReference>
<dbReference type="GO" id="GO:0006605">
    <property type="term" value="P:protein targeting"/>
    <property type="evidence" value="ECO:0007669"/>
    <property type="project" value="UniProtKB-UniRule"/>
</dbReference>
<dbReference type="AlphaFoldDB" id="A0A2N1UP70"/>
<keyword evidence="4 10" id="KW-0812">Transmembrane</keyword>
<feature type="transmembrane region" description="Helical" evidence="10">
    <location>
        <begin position="370"/>
        <end position="391"/>
    </location>
</feature>
<keyword evidence="6 10" id="KW-1133">Transmembrane helix</keyword>
<comment type="function">
    <text evidence="10 11">The central subunit of the protein translocation channel SecYEG. Consists of two halves formed by TMs 1-5 and 6-10. These two domains form a lateral gate at the front which open onto the bilayer between TMs 2 and 7, and are clamped together by SecE at the back. The channel is closed by both a pore ring composed of hydrophobic SecY resides and a short helix (helix 2A) on the extracellular side of the membrane which forms a plug. The plug probably moves laterally to allow the channel to open. The ring and the pore may move independently.</text>
</comment>
<evidence type="ECO:0000256" key="2">
    <source>
        <dbReference type="ARBA" id="ARBA00005751"/>
    </source>
</evidence>
<comment type="subcellular location">
    <subcellularLocation>
        <location evidence="10">Cell membrane</location>
        <topology evidence="10">Multi-pass membrane protein</topology>
    </subcellularLocation>
    <subcellularLocation>
        <location evidence="1 12">Membrane</location>
        <topology evidence="1 12">Multi-pass membrane protein</topology>
    </subcellularLocation>
</comment>
<evidence type="ECO:0000313" key="15">
    <source>
        <dbReference type="Proteomes" id="UP000233414"/>
    </source>
</evidence>
<accession>A0A2N1UP70</accession>
<organism evidence="14 15">
    <name type="scientific">Candidatus Kuenenbacteria bacterium HGW-Kuenenbacteria-1</name>
    <dbReference type="NCBI Taxonomy" id="2013812"/>
    <lineage>
        <taxon>Bacteria</taxon>
        <taxon>Candidatus Kueneniibacteriota</taxon>
    </lineage>
</organism>
<feature type="transmembrane region" description="Helical" evidence="10">
    <location>
        <begin position="211"/>
        <end position="231"/>
    </location>
</feature>
<dbReference type="GO" id="GO:0005886">
    <property type="term" value="C:plasma membrane"/>
    <property type="evidence" value="ECO:0007669"/>
    <property type="project" value="UniProtKB-SubCell"/>
</dbReference>
<keyword evidence="7 10" id="KW-0811">Translocation</keyword>
<evidence type="ECO:0000256" key="1">
    <source>
        <dbReference type="ARBA" id="ARBA00004141"/>
    </source>
</evidence>
<dbReference type="PROSITE" id="PS00755">
    <property type="entry name" value="SECY_1"/>
    <property type="match status" value="1"/>
</dbReference>
<keyword evidence="3 10" id="KW-0813">Transport</keyword>
<dbReference type="Pfam" id="PF00344">
    <property type="entry name" value="SecY"/>
    <property type="match status" value="1"/>
</dbReference>
<comment type="caution">
    <text evidence="14">The sequence shown here is derived from an EMBL/GenBank/DDBJ whole genome shotgun (WGS) entry which is preliminary data.</text>
</comment>
<proteinExistence type="inferred from homology"/>
<keyword evidence="8 10" id="KW-0472">Membrane</keyword>
<evidence type="ECO:0000256" key="9">
    <source>
        <dbReference type="ARBA" id="ARBA00039733"/>
    </source>
</evidence>
<name>A0A2N1UP70_9BACT</name>
<feature type="transmembrane region" description="Helical" evidence="10">
    <location>
        <begin position="182"/>
        <end position="199"/>
    </location>
</feature>
<dbReference type="PRINTS" id="PR00303">
    <property type="entry name" value="SECYTRNLCASE"/>
</dbReference>
<dbReference type="PANTHER" id="PTHR10906">
    <property type="entry name" value="SECY/SEC61-ALPHA FAMILY MEMBER"/>
    <property type="match status" value="1"/>
</dbReference>
<dbReference type="InterPro" id="IPR002208">
    <property type="entry name" value="SecY/SEC61-alpha"/>
</dbReference>
<feature type="transmembrane region" description="Helical" evidence="10">
    <location>
        <begin position="397"/>
        <end position="415"/>
    </location>
</feature>
<dbReference type="EMBL" id="PGYQ01000001">
    <property type="protein sequence ID" value="PKL72696.1"/>
    <property type="molecule type" value="Genomic_DNA"/>
</dbReference>
<dbReference type="Proteomes" id="UP000233414">
    <property type="component" value="Unassembled WGS sequence"/>
</dbReference>
<feature type="transmembrane region" description="Helical" evidence="10">
    <location>
        <begin position="148"/>
        <end position="170"/>
    </location>
</feature>
<dbReference type="PROSITE" id="PS00756">
    <property type="entry name" value="SECY_2"/>
    <property type="match status" value="1"/>
</dbReference>
<feature type="transmembrane region" description="Helical" evidence="10">
    <location>
        <begin position="268"/>
        <end position="289"/>
    </location>
</feature>
<feature type="transmembrane region" description="Helical" evidence="10">
    <location>
        <begin position="312"/>
        <end position="334"/>
    </location>
</feature>
<evidence type="ECO:0000256" key="3">
    <source>
        <dbReference type="ARBA" id="ARBA00022448"/>
    </source>
</evidence>
<keyword evidence="5 10" id="KW-0653">Protein transport</keyword>
<protein>
    <recommendedName>
        <fullName evidence="9 10">Protein translocase subunit SecY</fullName>
    </recommendedName>
</protein>
<dbReference type="HAMAP" id="MF_01465">
    <property type="entry name" value="SecY"/>
    <property type="match status" value="1"/>
</dbReference>
<evidence type="ECO:0000256" key="7">
    <source>
        <dbReference type="ARBA" id="ARBA00023010"/>
    </source>
</evidence>
<dbReference type="InterPro" id="IPR030659">
    <property type="entry name" value="SecY_CS"/>
</dbReference>
<keyword evidence="10" id="KW-1003">Cell membrane</keyword>
<gene>
    <name evidence="10" type="primary">secY</name>
    <name evidence="14" type="ORF">CVV26_00305</name>
</gene>
<comment type="subunit">
    <text evidence="10">Component of the Sec protein translocase complex. Heterotrimer consisting of SecY, SecE and SecG subunits. The heterotrimers can form oligomers, although 1 heterotrimer is thought to be able to translocate proteins. Interacts with the ribosome. Interacts with SecDF, and other proteins may be involved. Interacts with SecA.</text>
</comment>
<dbReference type="InterPro" id="IPR026593">
    <property type="entry name" value="SecY"/>
</dbReference>
<reference evidence="14 15" key="1">
    <citation type="journal article" date="2017" name="ISME J.">
        <title>Potential for microbial H2 and metal transformations associated with novel bacteria and archaea in deep terrestrial subsurface sediments.</title>
        <authorList>
            <person name="Hernsdorf A.W."/>
            <person name="Amano Y."/>
            <person name="Miyakawa K."/>
            <person name="Ise K."/>
            <person name="Suzuki Y."/>
            <person name="Anantharaman K."/>
            <person name="Probst A."/>
            <person name="Burstein D."/>
            <person name="Thomas B.C."/>
            <person name="Banfield J.F."/>
        </authorList>
    </citation>
    <scope>NUCLEOTIDE SEQUENCE [LARGE SCALE GENOMIC DNA]</scope>
    <source>
        <strain evidence="14">HGW-Kuenenbacteria-1</strain>
    </source>
</reference>
<evidence type="ECO:0000256" key="5">
    <source>
        <dbReference type="ARBA" id="ARBA00022927"/>
    </source>
</evidence>
<dbReference type="SUPFAM" id="SSF103491">
    <property type="entry name" value="Preprotein translocase SecY subunit"/>
    <property type="match status" value="1"/>
</dbReference>
<evidence type="ECO:0000256" key="11">
    <source>
        <dbReference type="RuleBase" id="RU000537"/>
    </source>
</evidence>
<evidence type="ECO:0000256" key="12">
    <source>
        <dbReference type="RuleBase" id="RU003484"/>
    </source>
</evidence>
<sequence length="430" mass="47249">MLSKIFQKLIQIFKIRDLRKSILFVLAMLIVFRIAAHIPLTGVDLESLKRFFTQNEILGFMNLLTGGGMSNFSLVALGVGPYITASIIIQLLTMIVPSLEELAKEGEAGYHKINQYTRLLAVPMAALQSYGMIVLLSNSSGQKIISNLGIWQLSSMIITMTAGCVFLMWLGELISEKKIGNGISLIIFAGIVSGLPSVLQQTVVSFDSTKFVNLLIFIILGLITVAGVVIITEGQRNIPISYARRVRGNKMYGGASTYLPLRVNQAGMIPIIFAISIVLFPPIVAQLLMKFQIGWLKVPAEFIYTIFQPSHYFYGIAYFVLVVAFTYFYTAVVFHPQKIAENLQKQGGFILGIRPGKPTSQYISNVSQRIMLAGATSLGIIAILPLITGPIFEIRSIALGGAGLLIIVSVVLETIKQIESQLTMREYEGL</sequence>
<dbReference type="FunFam" id="1.10.3370.10:FF:000001">
    <property type="entry name" value="Preprotein translocase subunit SecY"/>
    <property type="match status" value="1"/>
</dbReference>
<dbReference type="Gene3D" id="1.10.3370.10">
    <property type="entry name" value="SecY subunit domain"/>
    <property type="match status" value="1"/>
</dbReference>
<dbReference type="PIRSF" id="PIRSF004557">
    <property type="entry name" value="SecY"/>
    <property type="match status" value="1"/>
</dbReference>
<evidence type="ECO:0000256" key="10">
    <source>
        <dbReference type="HAMAP-Rule" id="MF_01465"/>
    </source>
</evidence>
<evidence type="ECO:0000256" key="13">
    <source>
        <dbReference type="RuleBase" id="RU004349"/>
    </source>
</evidence>
<evidence type="ECO:0000256" key="6">
    <source>
        <dbReference type="ARBA" id="ARBA00022989"/>
    </source>
</evidence>
<evidence type="ECO:0000256" key="4">
    <source>
        <dbReference type="ARBA" id="ARBA00022692"/>
    </source>
</evidence>
<comment type="similarity">
    <text evidence="2 10 13">Belongs to the SecY/SEC61-alpha family.</text>
</comment>
<dbReference type="GO" id="GO:0043952">
    <property type="term" value="P:protein transport by the Sec complex"/>
    <property type="evidence" value="ECO:0007669"/>
    <property type="project" value="UniProtKB-UniRule"/>
</dbReference>
<feature type="transmembrane region" description="Helical" evidence="10">
    <location>
        <begin position="21"/>
        <end position="40"/>
    </location>
</feature>
<dbReference type="GO" id="GO:0065002">
    <property type="term" value="P:intracellular protein transmembrane transport"/>
    <property type="evidence" value="ECO:0007669"/>
    <property type="project" value="UniProtKB-UniRule"/>
</dbReference>
<evidence type="ECO:0000256" key="8">
    <source>
        <dbReference type="ARBA" id="ARBA00023136"/>
    </source>
</evidence>
<evidence type="ECO:0000313" key="14">
    <source>
        <dbReference type="EMBL" id="PKL72696.1"/>
    </source>
</evidence>
<dbReference type="InterPro" id="IPR023201">
    <property type="entry name" value="SecY_dom_sf"/>
</dbReference>
<feature type="transmembrane region" description="Helical" evidence="10">
    <location>
        <begin position="116"/>
        <end position="136"/>
    </location>
</feature>